<dbReference type="InterPro" id="IPR010105">
    <property type="entry name" value="TonB_sidphr_rcpt"/>
</dbReference>
<dbReference type="GO" id="GO:0015344">
    <property type="term" value="F:siderophore uptake transmembrane transporter activity"/>
    <property type="evidence" value="ECO:0007669"/>
    <property type="project" value="TreeGrafter"/>
</dbReference>
<protein>
    <submittedName>
        <fullName evidence="19">TonB-dependent siderophore receptor</fullName>
    </submittedName>
</protein>
<accession>A0AAU8CL92</accession>
<dbReference type="GO" id="GO:0038023">
    <property type="term" value="F:signaling receptor activity"/>
    <property type="evidence" value="ECO:0007669"/>
    <property type="project" value="InterPro"/>
</dbReference>
<keyword evidence="4 14" id="KW-1134">Transmembrane beta strand</keyword>
<evidence type="ECO:0000256" key="15">
    <source>
        <dbReference type="RuleBase" id="RU003357"/>
    </source>
</evidence>
<feature type="domain" description="TonB-dependent receptor plug" evidence="18">
    <location>
        <begin position="72"/>
        <end position="174"/>
    </location>
</feature>
<keyword evidence="5" id="KW-0410">Iron transport</keyword>
<evidence type="ECO:0000256" key="16">
    <source>
        <dbReference type="SAM" id="SignalP"/>
    </source>
</evidence>
<comment type="subcellular location">
    <subcellularLocation>
        <location evidence="1 14">Cell outer membrane</location>
        <topology evidence="1 14">Multi-pass membrane protein</topology>
    </subcellularLocation>
</comment>
<name>A0AAU8CL92_9HYPH</name>
<keyword evidence="6 14" id="KW-0812">Transmembrane</keyword>
<dbReference type="Pfam" id="PF07715">
    <property type="entry name" value="Plug"/>
    <property type="match status" value="1"/>
</dbReference>
<evidence type="ECO:0000313" key="19">
    <source>
        <dbReference type="EMBL" id="XCG47483.1"/>
    </source>
</evidence>
<evidence type="ECO:0000256" key="7">
    <source>
        <dbReference type="ARBA" id="ARBA00022729"/>
    </source>
</evidence>
<keyword evidence="3 14" id="KW-0813">Transport</keyword>
<dbReference type="PANTHER" id="PTHR32552">
    <property type="entry name" value="FERRICHROME IRON RECEPTOR-RELATED"/>
    <property type="match status" value="1"/>
</dbReference>
<dbReference type="InterPro" id="IPR036942">
    <property type="entry name" value="Beta-barrel_TonB_sf"/>
</dbReference>
<dbReference type="GO" id="GO:0009279">
    <property type="term" value="C:cell outer membrane"/>
    <property type="evidence" value="ECO:0007669"/>
    <property type="project" value="UniProtKB-SubCell"/>
</dbReference>
<dbReference type="InterPro" id="IPR000531">
    <property type="entry name" value="Beta-barrel_TonB"/>
</dbReference>
<evidence type="ECO:0000256" key="5">
    <source>
        <dbReference type="ARBA" id="ARBA00022496"/>
    </source>
</evidence>
<comment type="similarity">
    <text evidence="2 14 15">Belongs to the TonB-dependent receptor family.</text>
</comment>
<dbReference type="Pfam" id="PF00593">
    <property type="entry name" value="TonB_dep_Rec_b-barrel"/>
    <property type="match status" value="1"/>
</dbReference>
<evidence type="ECO:0000256" key="8">
    <source>
        <dbReference type="ARBA" id="ARBA00023004"/>
    </source>
</evidence>
<dbReference type="SUPFAM" id="SSF56935">
    <property type="entry name" value="Porins"/>
    <property type="match status" value="1"/>
</dbReference>
<dbReference type="Gene3D" id="2.40.170.20">
    <property type="entry name" value="TonB-dependent receptor, beta-barrel domain"/>
    <property type="match status" value="1"/>
</dbReference>
<evidence type="ECO:0000256" key="14">
    <source>
        <dbReference type="PROSITE-ProRule" id="PRU01360"/>
    </source>
</evidence>
<sequence>MGTQSITGRWGMILLGSAAALVATHGAFAQDERGVTVLEQITVEAESDDILVQDGYVAKQDRIGTKVDTPIVQIPQAISVVTQDQIEDQKPRTLNEALTYTASANPNSFGFDSRYDAFFLRGFPAHYNGMFRDGLRQFNGPSAWFKTEPYGIEGITILKGPASSLYGISGPGGIVNLVTKRPKEERFREVEVLFGGYDRYQAAFDFSGPANEEGTILYRMTGLGRLADTELPGYSDDKLYFAPAVTFKPDEDTKLTILGEVSRAVTGGTAFFYNPAYGQVSNIYEGDPEWNDFTGLQGRIGYEFEHRFNDLLTVRQNLRFNAVDADLEYSGHYPADPADPDLLARYWGHYKEDMKNFVVDNMAQFEFDTGPISHVAVAGVDYGWSDYEASNALSYTSVEDIQSMPLAFSGGQIMHQTGVYLHDQMQWNDLTLFASARHDWVESRSTDPEFTETEQSDSAFSGRLGLSYRTEWGIIPYANYSTSFSPNIGFVYHSETNERRVARPTKGEQVEVGVKYELPDYNAVLGAAYFNINQKDGVVFDGTFDDAGNQRQRQLDLNSQGFELEANASFDNGFGLIASYTYMRMKIEKGAAGTVGNELSSTPNHIVSLWGHYEFQDGALEGLGLGAGVRYVGESYGDDLNTFKNEDRVFVDAALSYDFGAKSPNLEGLMLQVNAKNLFDEKKPNCQAGNCYWDEGRSVFGSLRYRF</sequence>
<keyword evidence="7 16" id="KW-0732">Signal</keyword>
<dbReference type="InterPro" id="IPR012910">
    <property type="entry name" value="Plug_dom"/>
</dbReference>
<keyword evidence="12 19" id="KW-0675">Receptor</keyword>
<evidence type="ECO:0000256" key="11">
    <source>
        <dbReference type="ARBA" id="ARBA00023136"/>
    </source>
</evidence>
<keyword evidence="13 14" id="KW-0998">Cell outer membrane</keyword>
<evidence type="ECO:0000256" key="2">
    <source>
        <dbReference type="ARBA" id="ARBA00009810"/>
    </source>
</evidence>
<reference evidence="19" key="1">
    <citation type="submission" date="2024-06" db="EMBL/GenBank/DDBJ databases">
        <title>Mesorhizobium karijinii sp. nov., a symbiont of the iconic Swainsona formosa from arid Australia.</title>
        <authorList>
            <person name="Hill Y.J."/>
            <person name="Watkin E.L.J."/>
            <person name="O'Hara G.W."/>
            <person name="Terpolilli J."/>
            <person name="Tye M.L."/>
            <person name="Kohlmeier M.G."/>
        </authorList>
    </citation>
    <scope>NUCLEOTIDE SEQUENCE</scope>
    <source>
        <strain evidence="19">WSM2240</strain>
    </source>
</reference>
<feature type="domain" description="TonB-dependent receptor-like beta-barrel" evidence="17">
    <location>
        <begin position="273"/>
        <end position="678"/>
    </location>
</feature>
<gene>
    <name evidence="19" type="ORF">ABVK50_19705</name>
</gene>
<dbReference type="RefSeq" id="WP_353644969.1">
    <property type="nucleotide sequence ID" value="NZ_CP159253.1"/>
</dbReference>
<dbReference type="EMBL" id="CP159253">
    <property type="protein sequence ID" value="XCG47483.1"/>
    <property type="molecule type" value="Genomic_DNA"/>
</dbReference>
<feature type="signal peptide" evidence="16">
    <location>
        <begin position="1"/>
        <end position="29"/>
    </location>
</feature>
<evidence type="ECO:0000256" key="10">
    <source>
        <dbReference type="ARBA" id="ARBA00023077"/>
    </source>
</evidence>
<evidence type="ECO:0000256" key="9">
    <source>
        <dbReference type="ARBA" id="ARBA00023065"/>
    </source>
</evidence>
<keyword evidence="8" id="KW-0408">Iron</keyword>
<dbReference type="FunFam" id="2.170.130.10:FF:000001">
    <property type="entry name" value="Catecholate siderophore TonB-dependent receptor"/>
    <property type="match status" value="1"/>
</dbReference>
<evidence type="ECO:0000256" key="12">
    <source>
        <dbReference type="ARBA" id="ARBA00023170"/>
    </source>
</evidence>
<dbReference type="InterPro" id="IPR037066">
    <property type="entry name" value="Plug_dom_sf"/>
</dbReference>
<keyword evidence="10 15" id="KW-0798">TonB box</keyword>
<keyword evidence="9" id="KW-0406">Ion transport</keyword>
<dbReference type="CDD" id="cd01347">
    <property type="entry name" value="ligand_gated_channel"/>
    <property type="match status" value="1"/>
</dbReference>
<dbReference type="PROSITE" id="PS52016">
    <property type="entry name" value="TONB_DEPENDENT_REC_3"/>
    <property type="match status" value="1"/>
</dbReference>
<evidence type="ECO:0000256" key="3">
    <source>
        <dbReference type="ARBA" id="ARBA00022448"/>
    </source>
</evidence>
<proteinExistence type="inferred from homology"/>
<dbReference type="NCBIfam" id="TIGR01783">
    <property type="entry name" value="TonB-siderophor"/>
    <property type="match status" value="1"/>
</dbReference>
<evidence type="ECO:0000256" key="4">
    <source>
        <dbReference type="ARBA" id="ARBA00022452"/>
    </source>
</evidence>
<keyword evidence="11 14" id="KW-0472">Membrane</keyword>
<dbReference type="Gene3D" id="2.170.130.10">
    <property type="entry name" value="TonB-dependent receptor, plug domain"/>
    <property type="match status" value="1"/>
</dbReference>
<evidence type="ECO:0000259" key="17">
    <source>
        <dbReference type="Pfam" id="PF00593"/>
    </source>
</evidence>
<dbReference type="PANTHER" id="PTHR32552:SF68">
    <property type="entry name" value="FERRICHROME OUTER MEMBRANE TRANSPORTER_PHAGE RECEPTOR"/>
    <property type="match status" value="1"/>
</dbReference>
<dbReference type="AlphaFoldDB" id="A0AAU8CL92"/>
<dbReference type="GO" id="GO:0015891">
    <property type="term" value="P:siderophore transport"/>
    <property type="evidence" value="ECO:0007669"/>
    <property type="project" value="InterPro"/>
</dbReference>
<evidence type="ECO:0000256" key="6">
    <source>
        <dbReference type="ARBA" id="ARBA00022692"/>
    </source>
</evidence>
<feature type="chain" id="PRO_5043873998" evidence="16">
    <location>
        <begin position="30"/>
        <end position="707"/>
    </location>
</feature>
<dbReference type="NCBIfam" id="NF010650">
    <property type="entry name" value="PRK14049.1"/>
    <property type="match status" value="1"/>
</dbReference>
<dbReference type="InterPro" id="IPR039426">
    <property type="entry name" value="TonB-dep_rcpt-like"/>
</dbReference>
<evidence type="ECO:0000256" key="1">
    <source>
        <dbReference type="ARBA" id="ARBA00004571"/>
    </source>
</evidence>
<evidence type="ECO:0000256" key="13">
    <source>
        <dbReference type="ARBA" id="ARBA00023237"/>
    </source>
</evidence>
<evidence type="ECO:0000259" key="18">
    <source>
        <dbReference type="Pfam" id="PF07715"/>
    </source>
</evidence>
<organism evidence="19">
    <name type="scientific">Mesorhizobium sp. WSM2240</name>
    <dbReference type="NCBI Taxonomy" id="3228851"/>
    <lineage>
        <taxon>Bacteria</taxon>
        <taxon>Pseudomonadati</taxon>
        <taxon>Pseudomonadota</taxon>
        <taxon>Alphaproteobacteria</taxon>
        <taxon>Hyphomicrobiales</taxon>
        <taxon>Phyllobacteriaceae</taxon>
        <taxon>Mesorhizobium</taxon>
    </lineage>
</organism>